<feature type="compositionally biased region" description="Low complexity" evidence="1">
    <location>
        <begin position="804"/>
        <end position="815"/>
    </location>
</feature>
<feature type="compositionally biased region" description="Low complexity" evidence="1">
    <location>
        <begin position="670"/>
        <end position="681"/>
    </location>
</feature>
<feature type="compositionally biased region" description="Basic and acidic residues" evidence="1">
    <location>
        <begin position="332"/>
        <end position="354"/>
    </location>
</feature>
<feature type="region of interest" description="Disordered" evidence="1">
    <location>
        <begin position="25"/>
        <end position="75"/>
    </location>
</feature>
<feature type="compositionally biased region" description="Polar residues" evidence="1">
    <location>
        <begin position="749"/>
        <end position="794"/>
    </location>
</feature>
<gene>
    <name evidence="3" type="ORF">ABL78_6211</name>
</gene>
<evidence type="ECO:0000256" key="1">
    <source>
        <dbReference type="SAM" id="MobiDB-lite"/>
    </source>
</evidence>
<evidence type="ECO:0000313" key="3">
    <source>
        <dbReference type="EMBL" id="KPI84744.1"/>
    </source>
</evidence>
<comment type="caution">
    <text evidence="3">The sequence shown here is derived from an EMBL/GenBank/DDBJ whole genome shotgun (WGS) entry which is preliminary data.</text>
</comment>
<feature type="region of interest" description="Disordered" evidence="1">
    <location>
        <begin position="272"/>
        <end position="376"/>
    </location>
</feature>
<feature type="region of interest" description="Disordered" evidence="1">
    <location>
        <begin position="459"/>
        <end position="611"/>
    </location>
</feature>
<feature type="compositionally biased region" description="Polar residues" evidence="1">
    <location>
        <begin position="562"/>
        <end position="587"/>
    </location>
</feature>
<dbReference type="Pfam" id="PF25406">
    <property type="entry name" value="PH_31"/>
    <property type="match status" value="1"/>
</dbReference>
<evidence type="ECO:0000259" key="2">
    <source>
        <dbReference type="Pfam" id="PF25406"/>
    </source>
</evidence>
<feature type="compositionally biased region" description="Low complexity" evidence="1">
    <location>
        <begin position="218"/>
        <end position="236"/>
    </location>
</feature>
<feature type="compositionally biased region" description="Low complexity" evidence="1">
    <location>
        <begin position="365"/>
        <end position="375"/>
    </location>
</feature>
<dbReference type="VEuPathDB" id="TriTrypDB:Lsey_0235_0100"/>
<proteinExistence type="predicted"/>
<feature type="compositionally biased region" description="Basic and acidic residues" evidence="1">
    <location>
        <begin position="302"/>
        <end position="316"/>
    </location>
</feature>
<feature type="compositionally biased region" description="Low complexity" evidence="1">
    <location>
        <begin position="488"/>
        <end position="498"/>
    </location>
</feature>
<feature type="compositionally biased region" description="Low complexity" evidence="1">
    <location>
        <begin position="50"/>
        <end position="63"/>
    </location>
</feature>
<feature type="region of interest" description="Disordered" evidence="1">
    <location>
        <begin position="190"/>
        <end position="242"/>
    </location>
</feature>
<feature type="compositionally biased region" description="Polar residues" evidence="1">
    <location>
        <begin position="528"/>
        <end position="554"/>
    </location>
</feature>
<feature type="region of interest" description="Disordered" evidence="1">
    <location>
        <begin position="642"/>
        <end position="703"/>
    </location>
</feature>
<feature type="compositionally biased region" description="Low complexity" evidence="1">
    <location>
        <begin position="317"/>
        <end position="330"/>
    </location>
</feature>
<evidence type="ECO:0000313" key="4">
    <source>
        <dbReference type="Proteomes" id="UP000038009"/>
    </source>
</evidence>
<protein>
    <recommendedName>
        <fullName evidence="2">PH-like domain-containing protein</fullName>
    </recommendedName>
</protein>
<dbReference type="OrthoDB" id="243206at2759"/>
<feature type="compositionally biased region" description="Pro residues" evidence="1">
    <location>
        <begin position="34"/>
        <end position="49"/>
    </location>
</feature>
<sequence length="1039" mass="111519">MSQPEPSVSDSISYLQNFLNTPHSVCDERATRPALPPQPLLPLPRPPSSLPASFISSSFHSQPSSPPRRSPPSAISALSQHISTSRSFIDDRAPSPAHTVATPIFPPRTLFQREGNTSLCASSVLQPPLASKASPLLGSRRKPIRQTSSGALRYSDGASNLSDSFASKDSAPVSVVGASGMLRYGTDVAHRTSESWRNVPTAPRRSFTPLHNDGQHASPLWGPSPSSQWQQRPSTSASSAYGRTSLRAEGRFPWRQSSVSLPTHQGSSLLWGWGSEGGRDAGTAPFSLPLHQPSPYSSGDRLQGDQRNGDTKKDVALRASASLLPSGPAARRPREVAYEEVGERDTQATSPKRELLRRRPPLLPPTSASEASSSPRAVEQVGLTTCHTPEEHTANIHRIAHYLKDYYAREADEKSRGVESLTAEDVAGLAQCFYIDLYRTVRHARRSAGLEVSSFAAEDPTENVIASVEPPPPPPQREEGRNTRSRRANSTSPPGRNTTPPPPESEGSDSAGTVAAGGEGGEGDEGRFTSSTPSPRSANTRSTPQGSTPANATHAQGEAAGPSNSVNTSTASVGWPHQQRQQFTPHSHSALHPRNPLLSSPEDELLTSAAATTGLASNQQLAYSGGGTHTVQVVTALVPAFRNGDKRPNDQVPAQSAQQHQRHRTAPERSSPSSGQSGVQSVHHRSPSFGHHHDGGHSGVAQGENATDAVSLCALASMPSPPYRRMSSLPQQPLSSGQPQNLQHPPWATSASASPYTRTRQPANASRSSGPSSGITKDSVNSSCRSQRPAFSSVQHERVRSHQDGSSSSNSSGWSDGDGDEVGSGALLHTAEGSEDESPAGPRAPSRRSAPTEPPSGIVKRPLKELMPLLRSQAALIVKHTRHGRRPHLRLFQILDCMDAYKGREVLMPHFTWASAKDAYRHGRRPRQRRAKKGVPLPTGLSLSQQEVPYMTALNLTRLEAVYVGAGRGISAEHMSLFHRRKKDGAIVDHLHHPVANGMCAVFVFASRAVAVTFLREDDRQMWVGAMMGVVERNRTLSI</sequence>
<name>A0A0N1I2F0_LEPSE</name>
<organism evidence="3 4">
    <name type="scientific">Leptomonas seymouri</name>
    <dbReference type="NCBI Taxonomy" id="5684"/>
    <lineage>
        <taxon>Eukaryota</taxon>
        <taxon>Discoba</taxon>
        <taxon>Euglenozoa</taxon>
        <taxon>Kinetoplastea</taxon>
        <taxon>Metakinetoplastina</taxon>
        <taxon>Trypanosomatida</taxon>
        <taxon>Trypanosomatidae</taxon>
        <taxon>Leishmaniinae</taxon>
        <taxon>Leptomonas</taxon>
    </lineage>
</organism>
<reference evidence="3 4" key="1">
    <citation type="journal article" date="2015" name="PLoS Pathog.">
        <title>Leptomonas seymouri: Adaptations to the Dixenous Life Cycle Analyzed by Genome Sequencing, Transcriptome Profiling and Co-infection with Leishmania donovani.</title>
        <authorList>
            <person name="Kraeva N."/>
            <person name="Butenko A."/>
            <person name="Hlavacova J."/>
            <person name="Kostygov A."/>
            <person name="Myskova J."/>
            <person name="Grybchuk D."/>
            <person name="Lestinova T."/>
            <person name="Votypka J."/>
            <person name="Volf P."/>
            <person name="Opperdoes F."/>
            <person name="Flegontov P."/>
            <person name="Lukes J."/>
            <person name="Yurchenko V."/>
        </authorList>
    </citation>
    <scope>NUCLEOTIDE SEQUENCE [LARGE SCALE GENOMIC DNA]</scope>
    <source>
        <strain evidence="3 4">ATCC 30220</strain>
    </source>
</reference>
<dbReference type="Proteomes" id="UP000038009">
    <property type="component" value="Unassembled WGS sequence"/>
</dbReference>
<feature type="domain" description="PH-like" evidence="2">
    <location>
        <begin position="847"/>
        <end position="1035"/>
    </location>
</feature>
<feature type="compositionally biased region" description="Low complexity" evidence="1">
    <location>
        <begin position="723"/>
        <end position="743"/>
    </location>
</feature>
<feature type="region of interest" description="Disordered" evidence="1">
    <location>
        <begin position="722"/>
        <end position="862"/>
    </location>
</feature>
<dbReference type="AlphaFoldDB" id="A0A0N1I2F0"/>
<accession>A0A0N1I2F0</accession>
<dbReference type="OMA" id="CFYIDLY"/>
<dbReference type="InterPro" id="IPR057608">
    <property type="entry name" value="PH_2_kinetoplastids"/>
</dbReference>
<keyword evidence="4" id="KW-1185">Reference proteome</keyword>
<dbReference type="EMBL" id="LJSK01000235">
    <property type="protein sequence ID" value="KPI84744.1"/>
    <property type="molecule type" value="Genomic_DNA"/>
</dbReference>